<dbReference type="CDD" id="cd02440">
    <property type="entry name" value="AdoMet_MTases"/>
    <property type="match status" value="1"/>
</dbReference>
<name>A0A9X9KCN0_9HYPH</name>
<feature type="domain" description="Methyltransferase" evidence="3">
    <location>
        <begin position="138"/>
        <end position="231"/>
    </location>
</feature>
<reference evidence="4" key="1">
    <citation type="submission" date="2022-10" db="EMBL/GenBank/DDBJ databases">
        <title>Complete genome sequence of Agrobacterium salinitolerans CFBP5507.</title>
        <authorList>
            <person name="Tchabashvili S."/>
            <person name="Yen H.-C."/>
            <person name="Haryono M."/>
            <person name="Lin Y.-C."/>
            <person name="Lai E.-M."/>
            <person name="Kuo C.-H."/>
        </authorList>
    </citation>
    <scope>NUCLEOTIDE SEQUENCE</scope>
    <source>
        <strain evidence="4">CFBP5507</strain>
    </source>
</reference>
<dbReference type="PANTHER" id="PTHR43861">
    <property type="entry name" value="TRANS-ACONITATE 2-METHYLTRANSFERASE-RELATED"/>
    <property type="match status" value="1"/>
</dbReference>
<evidence type="ECO:0000313" key="5">
    <source>
        <dbReference type="Proteomes" id="UP000298735"/>
    </source>
</evidence>
<protein>
    <submittedName>
        <fullName evidence="4">Class I SAM-dependent methyltransferase</fullName>
    </submittedName>
</protein>
<accession>A0A9X9KCN0</accession>
<evidence type="ECO:0000256" key="1">
    <source>
        <dbReference type="ARBA" id="ARBA00022603"/>
    </source>
</evidence>
<keyword evidence="1 4" id="KW-0489">Methyltransferase</keyword>
<dbReference type="AlphaFoldDB" id="A0A9X9KCN0"/>
<evidence type="ECO:0000259" key="3">
    <source>
        <dbReference type="Pfam" id="PF13649"/>
    </source>
</evidence>
<evidence type="ECO:0000256" key="2">
    <source>
        <dbReference type="ARBA" id="ARBA00022679"/>
    </source>
</evidence>
<dbReference type="Gene3D" id="3.40.50.150">
    <property type="entry name" value="Vaccinia Virus protein VP39"/>
    <property type="match status" value="1"/>
</dbReference>
<evidence type="ECO:0000313" key="4">
    <source>
        <dbReference type="EMBL" id="UYZ09047.1"/>
    </source>
</evidence>
<proteinExistence type="predicted"/>
<gene>
    <name evidence="4" type="ORF">CFBP5507_15095</name>
</gene>
<dbReference type="PANTHER" id="PTHR43861:SF1">
    <property type="entry name" value="TRANS-ACONITATE 2-METHYLTRANSFERASE"/>
    <property type="match status" value="1"/>
</dbReference>
<dbReference type="RefSeq" id="WP_246666568.1">
    <property type="nucleotide sequence ID" value="NZ_CP109969.1"/>
</dbReference>
<dbReference type="GO" id="GO:0032259">
    <property type="term" value="P:methylation"/>
    <property type="evidence" value="ECO:0007669"/>
    <property type="project" value="UniProtKB-KW"/>
</dbReference>
<organism evidence="4 5">
    <name type="scientific">Agrobacterium salinitolerans</name>
    <dbReference type="NCBI Taxonomy" id="1183413"/>
    <lineage>
        <taxon>Bacteria</taxon>
        <taxon>Pseudomonadati</taxon>
        <taxon>Pseudomonadota</taxon>
        <taxon>Alphaproteobacteria</taxon>
        <taxon>Hyphomicrobiales</taxon>
        <taxon>Rhizobiaceae</taxon>
        <taxon>Rhizobium/Agrobacterium group</taxon>
        <taxon>Agrobacterium</taxon>
    </lineage>
</organism>
<dbReference type="InterPro" id="IPR041698">
    <property type="entry name" value="Methyltransf_25"/>
</dbReference>
<dbReference type="Pfam" id="PF13649">
    <property type="entry name" value="Methyltransf_25"/>
    <property type="match status" value="1"/>
</dbReference>
<dbReference type="KEGG" id="asal:CFBP5507_15095"/>
<dbReference type="GO" id="GO:0008168">
    <property type="term" value="F:methyltransferase activity"/>
    <property type="evidence" value="ECO:0007669"/>
    <property type="project" value="UniProtKB-KW"/>
</dbReference>
<dbReference type="EMBL" id="CP109969">
    <property type="protein sequence ID" value="UYZ09047.1"/>
    <property type="molecule type" value="Genomic_DNA"/>
</dbReference>
<sequence>MKGITRPCASAAYQKGEDSWSGLADSPSTTSISAFKRRQGGYPRYRLKPFGRVAGHAGRARLQKYNAGSRTIFPIAGSARRHHLRFMEADWMGTFATTYEKTQNFNWLTRFLHAGRYRKLLEVLETVQKDVGNRKVRILDIGCGPGTAVGHILEKFDVDYVGIDYDPIFIEAARNRYSNHENCRFIVGDATDESLYETIQADIVIALETLEHIHLNRTVRVIEHVCTIVRPRIFLVTVPVEVGPAVWIKNWGSALMGYNRQSGNLKETFWAGLYRMDRVPAHHTSHQGFDWRCLAQLIRVNAPLREIRSLPFSFVPRLLSPNVALIAEPVKSTIDLANDDPEAWKINHCQTAFQRVHIVDETDAARHAKSSETWSMRLKGFLGMTLAIMPFAWHRWSYISISPGEQQSSHFLLTIDKHLLPPHQSIAGDTIVLAAQAIVQRASDASYLLT</sequence>
<dbReference type="SUPFAM" id="SSF53335">
    <property type="entry name" value="S-adenosyl-L-methionine-dependent methyltransferases"/>
    <property type="match status" value="1"/>
</dbReference>
<dbReference type="Proteomes" id="UP000298735">
    <property type="component" value="Chromosome Linear"/>
</dbReference>
<dbReference type="InterPro" id="IPR029063">
    <property type="entry name" value="SAM-dependent_MTases_sf"/>
</dbReference>
<keyword evidence="2" id="KW-0808">Transferase</keyword>